<protein>
    <submittedName>
        <fullName evidence="2">Uncharacterized protein</fullName>
    </submittedName>
</protein>
<dbReference type="AlphaFoldDB" id="A0A0E9PAB6"/>
<feature type="compositionally biased region" description="Polar residues" evidence="1">
    <location>
        <begin position="22"/>
        <end position="36"/>
    </location>
</feature>
<name>A0A0E9PAB6_ANGAN</name>
<sequence>MPELSLEEAHFVLKVSEPPACNHNTDTQSHTRNQQH</sequence>
<dbReference type="EMBL" id="GBXM01107128">
    <property type="protein sequence ID" value="JAH01449.1"/>
    <property type="molecule type" value="Transcribed_RNA"/>
</dbReference>
<feature type="region of interest" description="Disordered" evidence="1">
    <location>
        <begin position="15"/>
        <end position="36"/>
    </location>
</feature>
<reference evidence="2" key="2">
    <citation type="journal article" date="2015" name="Fish Shellfish Immunol.">
        <title>Early steps in the European eel (Anguilla anguilla)-Vibrio vulnificus interaction in the gills: Role of the RtxA13 toxin.</title>
        <authorList>
            <person name="Callol A."/>
            <person name="Pajuelo D."/>
            <person name="Ebbesson L."/>
            <person name="Teles M."/>
            <person name="MacKenzie S."/>
            <person name="Amaro C."/>
        </authorList>
    </citation>
    <scope>NUCLEOTIDE SEQUENCE</scope>
</reference>
<organism evidence="2">
    <name type="scientific">Anguilla anguilla</name>
    <name type="common">European freshwater eel</name>
    <name type="synonym">Muraena anguilla</name>
    <dbReference type="NCBI Taxonomy" id="7936"/>
    <lineage>
        <taxon>Eukaryota</taxon>
        <taxon>Metazoa</taxon>
        <taxon>Chordata</taxon>
        <taxon>Craniata</taxon>
        <taxon>Vertebrata</taxon>
        <taxon>Euteleostomi</taxon>
        <taxon>Actinopterygii</taxon>
        <taxon>Neopterygii</taxon>
        <taxon>Teleostei</taxon>
        <taxon>Anguilliformes</taxon>
        <taxon>Anguillidae</taxon>
        <taxon>Anguilla</taxon>
    </lineage>
</organism>
<proteinExistence type="predicted"/>
<evidence type="ECO:0000256" key="1">
    <source>
        <dbReference type="SAM" id="MobiDB-lite"/>
    </source>
</evidence>
<evidence type="ECO:0000313" key="2">
    <source>
        <dbReference type="EMBL" id="JAH01449.1"/>
    </source>
</evidence>
<reference evidence="2" key="1">
    <citation type="submission" date="2014-11" db="EMBL/GenBank/DDBJ databases">
        <authorList>
            <person name="Amaro Gonzalez C."/>
        </authorList>
    </citation>
    <scope>NUCLEOTIDE SEQUENCE</scope>
</reference>
<accession>A0A0E9PAB6</accession>